<reference evidence="8 9" key="1">
    <citation type="journal article" date="2006" name="Int. J. Syst. Evol. Microbiol.">
        <title>Dyella yeojuensis sp. nov., isolated from greenhouse soil in Korea.</title>
        <authorList>
            <person name="Kim B.Y."/>
            <person name="Weon H.Y."/>
            <person name="Lee K.H."/>
            <person name="Seok S.J."/>
            <person name="Kwon S.W."/>
            <person name="Go S.J."/>
            <person name="Stackebrandt E."/>
        </authorList>
    </citation>
    <scope>NUCLEOTIDE SEQUENCE [LARGE SCALE GENOMIC DNA]</scope>
    <source>
        <strain evidence="8 9">DSM 17673</strain>
    </source>
</reference>
<dbReference type="Pfam" id="PF05231">
    <property type="entry name" value="MASE1"/>
    <property type="match status" value="1"/>
</dbReference>
<keyword evidence="3 6" id="KW-0812">Transmembrane</keyword>
<gene>
    <name evidence="8" type="ORF">HBF32_11540</name>
</gene>
<evidence type="ECO:0000313" key="8">
    <source>
        <dbReference type="EMBL" id="NID16093.1"/>
    </source>
</evidence>
<evidence type="ECO:0000256" key="1">
    <source>
        <dbReference type="ARBA" id="ARBA00004651"/>
    </source>
</evidence>
<comment type="caution">
    <text evidence="8">The sequence shown here is derived from an EMBL/GenBank/DDBJ whole genome shotgun (WGS) entry which is preliminary data.</text>
</comment>
<evidence type="ECO:0000256" key="6">
    <source>
        <dbReference type="SAM" id="Phobius"/>
    </source>
</evidence>
<feature type="transmembrane region" description="Helical" evidence="6">
    <location>
        <begin position="249"/>
        <end position="267"/>
    </location>
</feature>
<keyword evidence="5 6" id="KW-0472">Membrane</keyword>
<feature type="transmembrane region" description="Helical" evidence="6">
    <location>
        <begin position="12"/>
        <end position="33"/>
    </location>
</feature>
<feature type="domain" description="MASE1" evidence="7">
    <location>
        <begin position="31"/>
        <end position="297"/>
    </location>
</feature>
<protein>
    <recommendedName>
        <fullName evidence="7">MASE1 domain-containing protein</fullName>
    </recommendedName>
</protein>
<evidence type="ECO:0000256" key="5">
    <source>
        <dbReference type="ARBA" id="ARBA00023136"/>
    </source>
</evidence>
<dbReference type="Proteomes" id="UP000518878">
    <property type="component" value="Unassembled WGS sequence"/>
</dbReference>
<dbReference type="GO" id="GO:0005886">
    <property type="term" value="C:plasma membrane"/>
    <property type="evidence" value="ECO:0007669"/>
    <property type="project" value="UniProtKB-SubCell"/>
</dbReference>
<evidence type="ECO:0000256" key="2">
    <source>
        <dbReference type="ARBA" id="ARBA00022475"/>
    </source>
</evidence>
<evidence type="ECO:0000313" key="9">
    <source>
        <dbReference type="Proteomes" id="UP000518878"/>
    </source>
</evidence>
<evidence type="ECO:0000256" key="4">
    <source>
        <dbReference type="ARBA" id="ARBA00022989"/>
    </source>
</evidence>
<dbReference type="RefSeq" id="WP_166699762.1">
    <property type="nucleotide sequence ID" value="NZ_JAAQTL010000001.1"/>
</dbReference>
<keyword evidence="2" id="KW-1003">Cell membrane</keyword>
<dbReference type="AlphaFoldDB" id="A0A7X5QVB2"/>
<feature type="transmembrane region" description="Helical" evidence="6">
    <location>
        <begin position="112"/>
        <end position="131"/>
    </location>
</feature>
<name>A0A7X5QVB2_9GAMM</name>
<dbReference type="EMBL" id="JAAQTL010000001">
    <property type="protein sequence ID" value="NID16093.1"/>
    <property type="molecule type" value="Genomic_DNA"/>
</dbReference>
<accession>A0A7X5QVB2</accession>
<dbReference type="InterPro" id="IPR007895">
    <property type="entry name" value="MASE1"/>
</dbReference>
<keyword evidence="9" id="KW-1185">Reference proteome</keyword>
<sequence length="315" mass="33773">MGRTNRDPLVWGRYLAVAGAYAACYELTRYFSFSHWMLPAGLRLGCLLLVPRRFWPALAVGEALPVAEMAFLHVSVFGLAWSLAASVPPIVFCMPVVAWMRRRAPLVLDDGQINMSLIVAVALLCAAVTSAENSAVLTTMVMSDGSPGPAITLPIFLVWFLGAYLGALSLVPTIIGLRERLTAQPNGVVTWHAVRHSPLLRDTVVIALPSLALLTVLTSFTSDGALQCARVAMGLPVIAMALRHGWHGASIASLLASIAIASTAFAVKDPAMIQAQAILAFIITTSLLFGVRVARRQAALHVLAARELPLHGRRR</sequence>
<comment type="subcellular location">
    <subcellularLocation>
        <location evidence="1">Cell membrane</location>
        <topology evidence="1">Multi-pass membrane protein</topology>
    </subcellularLocation>
</comment>
<organism evidence="8 9">
    <name type="scientific">Luteibacter yeojuensis</name>
    <dbReference type="NCBI Taxonomy" id="345309"/>
    <lineage>
        <taxon>Bacteria</taxon>
        <taxon>Pseudomonadati</taxon>
        <taxon>Pseudomonadota</taxon>
        <taxon>Gammaproteobacteria</taxon>
        <taxon>Lysobacterales</taxon>
        <taxon>Rhodanobacteraceae</taxon>
        <taxon>Luteibacter</taxon>
    </lineage>
</organism>
<evidence type="ECO:0000256" key="3">
    <source>
        <dbReference type="ARBA" id="ARBA00022692"/>
    </source>
</evidence>
<evidence type="ECO:0000259" key="7">
    <source>
        <dbReference type="Pfam" id="PF05231"/>
    </source>
</evidence>
<feature type="transmembrane region" description="Helical" evidence="6">
    <location>
        <begin position="273"/>
        <end position="291"/>
    </location>
</feature>
<proteinExistence type="predicted"/>
<feature type="transmembrane region" description="Helical" evidence="6">
    <location>
        <begin position="151"/>
        <end position="177"/>
    </location>
</feature>
<keyword evidence="4 6" id="KW-1133">Transmembrane helix</keyword>
<feature type="transmembrane region" description="Helical" evidence="6">
    <location>
        <begin position="80"/>
        <end position="100"/>
    </location>
</feature>